<dbReference type="Gene3D" id="1.20.58.80">
    <property type="entry name" value="Phosphotransferase system, lactose/cellobiose-type IIA subunit"/>
    <property type="match status" value="2"/>
</dbReference>
<keyword evidence="5" id="KW-0813">Transport</keyword>
<dbReference type="InterPro" id="IPR000719">
    <property type="entry name" value="Prot_kinase_dom"/>
</dbReference>
<evidence type="ECO:0000256" key="14">
    <source>
        <dbReference type="ARBA" id="ARBA00022927"/>
    </source>
</evidence>
<dbReference type="PANTHER" id="PTHR24348:SF65">
    <property type="entry name" value="SERINE_THREONINE-PROTEIN KINASE ULK3"/>
    <property type="match status" value="1"/>
</dbReference>
<evidence type="ECO:0000256" key="4">
    <source>
        <dbReference type="ARBA" id="ARBA00021644"/>
    </source>
</evidence>
<dbReference type="FunFam" id="1.20.58.80:FF:000004">
    <property type="entry name" value="Vacuolar protein sorting-associated protein 4"/>
    <property type="match status" value="1"/>
</dbReference>
<comment type="catalytic activity">
    <reaction evidence="17">
        <text>L-threonyl-[protein] + ATP = O-phospho-L-threonyl-[protein] + ADP + H(+)</text>
        <dbReference type="Rhea" id="RHEA:46608"/>
        <dbReference type="Rhea" id="RHEA-COMP:11060"/>
        <dbReference type="Rhea" id="RHEA-COMP:11605"/>
        <dbReference type="ChEBI" id="CHEBI:15378"/>
        <dbReference type="ChEBI" id="CHEBI:30013"/>
        <dbReference type="ChEBI" id="CHEBI:30616"/>
        <dbReference type="ChEBI" id="CHEBI:61977"/>
        <dbReference type="ChEBI" id="CHEBI:456216"/>
        <dbReference type="EC" id="2.7.11.1"/>
    </reaction>
</comment>
<dbReference type="InterPro" id="IPR036181">
    <property type="entry name" value="MIT_dom_sf"/>
</dbReference>
<evidence type="ECO:0000256" key="16">
    <source>
        <dbReference type="ARBA" id="ARBA00032242"/>
    </source>
</evidence>
<protein>
    <recommendedName>
        <fullName evidence="4">Serine/threonine-protein kinase ULK3</fullName>
        <ecNumber evidence="2">2.7.11.1</ecNumber>
        <ecNumber evidence="3">3.6.4.6</ecNumber>
    </recommendedName>
    <alternativeName>
        <fullName evidence="16">Unc-51-like kinase 3</fullName>
    </alternativeName>
</protein>
<evidence type="ECO:0000256" key="13">
    <source>
        <dbReference type="ARBA" id="ARBA00022840"/>
    </source>
</evidence>
<evidence type="ECO:0000256" key="2">
    <source>
        <dbReference type="ARBA" id="ARBA00012513"/>
    </source>
</evidence>
<dbReference type="Gene3D" id="3.30.200.20">
    <property type="entry name" value="Phosphorylase Kinase, domain 1"/>
    <property type="match status" value="1"/>
</dbReference>
<feature type="domain" description="Protein kinase" evidence="21">
    <location>
        <begin position="13"/>
        <end position="269"/>
    </location>
</feature>
<dbReference type="PROSITE" id="PS00107">
    <property type="entry name" value="PROTEIN_KINASE_ATP"/>
    <property type="match status" value="1"/>
</dbReference>
<comment type="subcellular location">
    <subcellularLocation>
        <location evidence="1">Cytoplasm</location>
    </subcellularLocation>
</comment>
<dbReference type="EC" id="3.6.4.6" evidence="3"/>
<dbReference type="GO" id="GO:0034045">
    <property type="term" value="C:phagophore assembly site membrane"/>
    <property type="evidence" value="ECO:0007669"/>
    <property type="project" value="TreeGrafter"/>
</dbReference>
<sequence length="505" mass="57862">MAAANFGPRLSGFVFTEKLGSGTYATVYKAYRKDGQREVVAVKCVEKSSLNKISTENLLTEIKLLKTLKHRHIVELKDFQWDDKYIYLIMEYSAGGDLSKFIRSKRALPQHIVKKFLQQIAQALQFLRSKNVAHMDLKPQNILLSATHSPILKIADFGFAQHLRTDQDVDILRGSPLYMAPEIICDRRYHPKCDLWSVGVILYECLFGKAPFHSKSLQELEEKIRDSKPIEIPHGVQISDKCRDLLLRLLQRDPLQRIDFDDFFNHPFIDLEHAPSEHCLAKAIELVRKAVVEDGDKNYELAVTRYCQALDYFVPAIKYESDPVKKDALRERVKQYMNRAEDLKNILKPGQQPRLDESKLIKDLEQMCTDGEKLESALKIIVVAKYKYDTEEFEESLEKYELVLGALIKILHDEPPGARKDLLRSGLDQWLSRAEEIKKYLKVIHSPVLQYTMRATRRIHKVSAQPGALCEIEGAKTGSSGVRDQVIFGVFLLITVTPKLPVSLL</sequence>
<keyword evidence="7" id="KW-0723">Serine/threonine-protein kinase</keyword>
<dbReference type="OrthoDB" id="346907at2759"/>
<dbReference type="EC" id="2.7.11.1" evidence="2"/>
<dbReference type="PANTHER" id="PTHR24348">
    <property type="entry name" value="SERINE/THREONINE-PROTEIN KINASE UNC-51-RELATED"/>
    <property type="match status" value="1"/>
</dbReference>
<dbReference type="PROSITE" id="PS00108">
    <property type="entry name" value="PROTEIN_KINASE_ST"/>
    <property type="match status" value="1"/>
</dbReference>
<dbReference type="GO" id="GO:0005829">
    <property type="term" value="C:cytosol"/>
    <property type="evidence" value="ECO:0007669"/>
    <property type="project" value="TreeGrafter"/>
</dbReference>
<dbReference type="PROSITE" id="PS50011">
    <property type="entry name" value="PROTEIN_KINASE_DOM"/>
    <property type="match status" value="1"/>
</dbReference>
<comment type="catalytic activity">
    <reaction evidence="18">
        <text>L-seryl-[protein] + ATP = O-phospho-L-seryl-[protein] + ADP + H(+)</text>
        <dbReference type="Rhea" id="RHEA:17989"/>
        <dbReference type="Rhea" id="RHEA-COMP:9863"/>
        <dbReference type="Rhea" id="RHEA-COMP:11604"/>
        <dbReference type="ChEBI" id="CHEBI:15378"/>
        <dbReference type="ChEBI" id="CHEBI:29999"/>
        <dbReference type="ChEBI" id="CHEBI:30616"/>
        <dbReference type="ChEBI" id="CHEBI:83421"/>
        <dbReference type="ChEBI" id="CHEBI:456216"/>
        <dbReference type="EC" id="2.7.11.1"/>
    </reaction>
</comment>
<evidence type="ECO:0000256" key="7">
    <source>
        <dbReference type="ARBA" id="ARBA00022527"/>
    </source>
</evidence>
<evidence type="ECO:0000259" key="21">
    <source>
        <dbReference type="PROSITE" id="PS50011"/>
    </source>
</evidence>
<evidence type="ECO:0000256" key="3">
    <source>
        <dbReference type="ARBA" id="ARBA00012674"/>
    </source>
</evidence>
<feature type="binding site" evidence="20">
    <location>
        <position position="43"/>
    </location>
    <ligand>
        <name>ATP</name>
        <dbReference type="ChEBI" id="CHEBI:30616"/>
    </ligand>
</feature>
<dbReference type="FunFam" id="1.10.510.10:FF:000241">
    <property type="entry name" value="Putative serine/threonine-protein kinase ULK3"/>
    <property type="match status" value="1"/>
</dbReference>
<dbReference type="SUPFAM" id="SSF56112">
    <property type="entry name" value="Protein kinase-like (PK-like)"/>
    <property type="match status" value="1"/>
</dbReference>
<dbReference type="SMART" id="SM00220">
    <property type="entry name" value="S_TKc"/>
    <property type="match status" value="1"/>
</dbReference>
<dbReference type="Pfam" id="PF04212">
    <property type="entry name" value="MIT"/>
    <property type="match status" value="1"/>
</dbReference>
<dbReference type="EMBL" id="CAIIXF020000010">
    <property type="protein sequence ID" value="CAH1796450.1"/>
    <property type="molecule type" value="Genomic_DNA"/>
</dbReference>
<dbReference type="GO" id="GO:0061709">
    <property type="term" value="P:reticulophagy"/>
    <property type="evidence" value="ECO:0007669"/>
    <property type="project" value="TreeGrafter"/>
</dbReference>
<keyword evidence="9" id="KW-0677">Repeat</keyword>
<keyword evidence="14" id="KW-0653">Protein transport</keyword>
<evidence type="ECO:0000256" key="10">
    <source>
        <dbReference type="ARBA" id="ARBA00022741"/>
    </source>
</evidence>
<keyword evidence="11" id="KW-0418">Kinase</keyword>
<dbReference type="InterPro" id="IPR008271">
    <property type="entry name" value="Ser/Thr_kinase_AS"/>
</dbReference>
<comment type="catalytic activity">
    <reaction evidence="19">
        <text>ATP + H2O = ADP + phosphate + H(+)</text>
        <dbReference type="Rhea" id="RHEA:13065"/>
        <dbReference type="ChEBI" id="CHEBI:15377"/>
        <dbReference type="ChEBI" id="CHEBI:15378"/>
        <dbReference type="ChEBI" id="CHEBI:30616"/>
        <dbReference type="ChEBI" id="CHEBI:43474"/>
        <dbReference type="ChEBI" id="CHEBI:456216"/>
        <dbReference type="EC" id="3.6.4.6"/>
    </reaction>
</comment>
<dbReference type="InterPro" id="IPR011009">
    <property type="entry name" value="Kinase-like_dom_sf"/>
</dbReference>
<dbReference type="Pfam" id="PF00069">
    <property type="entry name" value="Pkinase"/>
    <property type="match status" value="1"/>
</dbReference>
<accession>A0A8S4PT06</accession>
<evidence type="ECO:0000256" key="11">
    <source>
        <dbReference type="ARBA" id="ARBA00022777"/>
    </source>
</evidence>
<dbReference type="GO" id="GO:0016787">
    <property type="term" value="F:hydrolase activity"/>
    <property type="evidence" value="ECO:0007669"/>
    <property type="project" value="UniProtKB-KW"/>
</dbReference>
<comment type="caution">
    <text evidence="22">The sequence shown here is derived from an EMBL/GenBank/DDBJ whole genome shotgun (WGS) entry which is preliminary data.</text>
</comment>
<evidence type="ECO:0000256" key="18">
    <source>
        <dbReference type="ARBA" id="ARBA00048679"/>
    </source>
</evidence>
<dbReference type="InterPro" id="IPR017441">
    <property type="entry name" value="Protein_kinase_ATP_BS"/>
</dbReference>
<dbReference type="AlphaFoldDB" id="A0A8S4PT06"/>
<dbReference type="Gene3D" id="1.10.510.10">
    <property type="entry name" value="Transferase(Phosphotransferase) domain 1"/>
    <property type="match status" value="1"/>
</dbReference>
<organism evidence="22 23">
    <name type="scientific">Owenia fusiformis</name>
    <name type="common">Polychaete worm</name>
    <dbReference type="NCBI Taxonomy" id="6347"/>
    <lineage>
        <taxon>Eukaryota</taxon>
        <taxon>Metazoa</taxon>
        <taxon>Spiralia</taxon>
        <taxon>Lophotrochozoa</taxon>
        <taxon>Annelida</taxon>
        <taxon>Polychaeta</taxon>
        <taxon>Sedentaria</taxon>
        <taxon>Canalipalpata</taxon>
        <taxon>Sabellida</taxon>
        <taxon>Oweniida</taxon>
        <taxon>Oweniidae</taxon>
        <taxon>Owenia</taxon>
    </lineage>
</organism>
<keyword evidence="15" id="KW-0072">Autophagy</keyword>
<evidence type="ECO:0000256" key="12">
    <source>
        <dbReference type="ARBA" id="ARBA00022801"/>
    </source>
</evidence>
<evidence type="ECO:0000256" key="6">
    <source>
        <dbReference type="ARBA" id="ARBA00022490"/>
    </source>
</evidence>
<keyword evidence="12" id="KW-0378">Hydrolase</keyword>
<keyword evidence="10 20" id="KW-0547">Nucleotide-binding</keyword>
<dbReference type="GO" id="GO:0005776">
    <property type="term" value="C:autophagosome"/>
    <property type="evidence" value="ECO:0007669"/>
    <property type="project" value="TreeGrafter"/>
</dbReference>
<dbReference type="InterPro" id="IPR045269">
    <property type="entry name" value="Atg1-like"/>
</dbReference>
<evidence type="ECO:0000256" key="19">
    <source>
        <dbReference type="ARBA" id="ARBA00048883"/>
    </source>
</evidence>
<dbReference type="CDD" id="cd14121">
    <property type="entry name" value="STKc_ULK3"/>
    <property type="match status" value="1"/>
</dbReference>
<dbReference type="GO" id="GO:0042594">
    <property type="term" value="P:response to starvation"/>
    <property type="evidence" value="ECO:0007669"/>
    <property type="project" value="TreeGrafter"/>
</dbReference>
<gene>
    <name evidence="22" type="ORF">OFUS_LOCUS20856</name>
</gene>
<evidence type="ECO:0000256" key="5">
    <source>
        <dbReference type="ARBA" id="ARBA00022448"/>
    </source>
</evidence>
<dbReference type="GO" id="GO:0005524">
    <property type="term" value="F:ATP binding"/>
    <property type="evidence" value="ECO:0007669"/>
    <property type="project" value="UniProtKB-UniRule"/>
</dbReference>
<reference evidence="22" key="1">
    <citation type="submission" date="2022-03" db="EMBL/GenBank/DDBJ databases">
        <authorList>
            <person name="Martin C."/>
        </authorList>
    </citation>
    <scope>NUCLEOTIDE SEQUENCE</scope>
</reference>
<proteinExistence type="predicted"/>
<dbReference type="GO" id="GO:0000045">
    <property type="term" value="P:autophagosome assembly"/>
    <property type="evidence" value="ECO:0007669"/>
    <property type="project" value="TreeGrafter"/>
</dbReference>
<keyword evidence="6" id="KW-0963">Cytoplasm</keyword>
<dbReference type="FunFam" id="3.30.200.20:FF:000238">
    <property type="entry name" value="Putative serine/threonine-protein kinase ULK3"/>
    <property type="match status" value="1"/>
</dbReference>
<dbReference type="SMART" id="SM00745">
    <property type="entry name" value="MIT"/>
    <property type="match status" value="2"/>
</dbReference>
<evidence type="ECO:0000256" key="20">
    <source>
        <dbReference type="PROSITE-ProRule" id="PRU10141"/>
    </source>
</evidence>
<keyword evidence="23" id="KW-1185">Reference proteome</keyword>
<dbReference type="GO" id="GO:0004674">
    <property type="term" value="F:protein serine/threonine kinase activity"/>
    <property type="evidence" value="ECO:0007669"/>
    <property type="project" value="UniProtKB-KW"/>
</dbReference>
<dbReference type="GO" id="GO:0000422">
    <property type="term" value="P:autophagy of mitochondrion"/>
    <property type="evidence" value="ECO:0007669"/>
    <property type="project" value="TreeGrafter"/>
</dbReference>
<dbReference type="Proteomes" id="UP000749559">
    <property type="component" value="Unassembled WGS sequence"/>
</dbReference>
<evidence type="ECO:0000256" key="15">
    <source>
        <dbReference type="ARBA" id="ARBA00023006"/>
    </source>
</evidence>
<evidence type="ECO:0000256" key="8">
    <source>
        <dbReference type="ARBA" id="ARBA00022679"/>
    </source>
</evidence>
<keyword evidence="8" id="KW-0808">Transferase</keyword>
<evidence type="ECO:0000313" key="22">
    <source>
        <dbReference type="EMBL" id="CAH1796450.1"/>
    </source>
</evidence>
<dbReference type="GO" id="GO:0015031">
    <property type="term" value="P:protein transport"/>
    <property type="evidence" value="ECO:0007669"/>
    <property type="project" value="UniProtKB-KW"/>
</dbReference>
<dbReference type="InterPro" id="IPR007330">
    <property type="entry name" value="MIT_dom"/>
</dbReference>
<evidence type="ECO:0000313" key="23">
    <source>
        <dbReference type="Proteomes" id="UP000749559"/>
    </source>
</evidence>
<evidence type="ECO:0000256" key="9">
    <source>
        <dbReference type="ARBA" id="ARBA00022737"/>
    </source>
</evidence>
<dbReference type="GO" id="GO:0010506">
    <property type="term" value="P:regulation of autophagy"/>
    <property type="evidence" value="ECO:0007669"/>
    <property type="project" value="InterPro"/>
</dbReference>
<evidence type="ECO:0000256" key="17">
    <source>
        <dbReference type="ARBA" id="ARBA00047899"/>
    </source>
</evidence>
<dbReference type="GO" id="GO:0034727">
    <property type="term" value="P:piecemeal microautophagy of the nucleus"/>
    <property type="evidence" value="ECO:0007669"/>
    <property type="project" value="TreeGrafter"/>
</dbReference>
<dbReference type="SUPFAM" id="SSF116846">
    <property type="entry name" value="MIT domain"/>
    <property type="match status" value="2"/>
</dbReference>
<name>A0A8S4PT06_OWEFU</name>
<evidence type="ECO:0000256" key="1">
    <source>
        <dbReference type="ARBA" id="ARBA00004496"/>
    </source>
</evidence>
<keyword evidence="13 20" id="KW-0067">ATP-binding</keyword>